<reference evidence="2 3" key="1">
    <citation type="journal article" date="2017" name="Gigascience">
        <title>Draft genome of the honey bee ectoparasitic mite, Tropilaelaps mercedesae, is shaped by the parasitic life history.</title>
        <authorList>
            <person name="Dong X."/>
            <person name="Armstrong S.D."/>
            <person name="Xia D."/>
            <person name="Makepeace B.L."/>
            <person name="Darby A.C."/>
            <person name="Kadowaki T."/>
        </authorList>
    </citation>
    <scope>NUCLEOTIDE SEQUENCE [LARGE SCALE GENOMIC DNA]</scope>
    <source>
        <strain evidence="2">Wuxi-XJTLU</strain>
    </source>
</reference>
<dbReference type="OrthoDB" id="1933874at2759"/>
<evidence type="ECO:0000313" key="2">
    <source>
        <dbReference type="EMBL" id="OQR77379.1"/>
    </source>
</evidence>
<organism evidence="2 3">
    <name type="scientific">Tropilaelaps mercedesae</name>
    <dbReference type="NCBI Taxonomy" id="418985"/>
    <lineage>
        <taxon>Eukaryota</taxon>
        <taxon>Metazoa</taxon>
        <taxon>Ecdysozoa</taxon>
        <taxon>Arthropoda</taxon>
        <taxon>Chelicerata</taxon>
        <taxon>Arachnida</taxon>
        <taxon>Acari</taxon>
        <taxon>Parasitiformes</taxon>
        <taxon>Mesostigmata</taxon>
        <taxon>Gamasina</taxon>
        <taxon>Dermanyssoidea</taxon>
        <taxon>Laelapidae</taxon>
        <taxon>Tropilaelaps</taxon>
    </lineage>
</organism>
<dbReference type="AlphaFoldDB" id="A0A1V9XV75"/>
<evidence type="ECO:0000313" key="3">
    <source>
        <dbReference type="Proteomes" id="UP000192247"/>
    </source>
</evidence>
<sequence>MHGLCILTNQRAYTRLIECYHPICKPIYLIVTKHSALFGFHVFLLAMARPRRKNTEASNSDKTSLKSQLKVSAAGKKHNDRGKRSRAAAAAVACQPTEEAVENVSSTVLGKGSAEINPEATSKSSKGGIRIVIEHWRHAMALKEALIEAYPSHLSEESFDINVEKPRSKSFELTLVRAAGDEELVWTGLKLGPPRSLKFPSKDKIVELFADKIGNKADV</sequence>
<dbReference type="EMBL" id="MNPL01003607">
    <property type="protein sequence ID" value="OQR77379.1"/>
    <property type="molecule type" value="Genomic_DNA"/>
</dbReference>
<feature type="compositionally biased region" description="Basic residues" evidence="1">
    <location>
        <begin position="75"/>
        <end position="84"/>
    </location>
</feature>
<name>A0A1V9XV75_9ACAR</name>
<gene>
    <name evidence="2" type="ORF">BIW11_07134</name>
</gene>
<proteinExistence type="predicted"/>
<comment type="caution">
    <text evidence="2">The sequence shown here is derived from an EMBL/GenBank/DDBJ whole genome shotgun (WGS) entry which is preliminary data.</text>
</comment>
<evidence type="ECO:0000256" key="1">
    <source>
        <dbReference type="SAM" id="MobiDB-lite"/>
    </source>
</evidence>
<feature type="compositionally biased region" description="Polar residues" evidence="1">
    <location>
        <begin position="56"/>
        <end position="70"/>
    </location>
</feature>
<feature type="region of interest" description="Disordered" evidence="1">
    <location>
        <begin position="53"/>
        <end position="84"/>
    </location>
</feature>
<protein>
    <submittedName>
        <fullName evidence="2">Selenoprotein H-like</fullName>
    </submittedName>
</protein>
<dbReference type="Proteomes" id="UP000192247">
    <property type="component" value="Unassembled WGS sequence"/>
</dbReference>
<keyword evidence="3" id="KW-1185">Reference proteome</keyword>
<dbReference type="InParanoid" id="A0A1V9XV75"/>
<accession>A0A1V9XV75</accession>